<comment type="caution">
    <text evidence="2">The sequence shown here is derived from an EMBL/GenBank/DDBJ whole genome shotgun (WGS) entry which is preliminary data.</text>
</comment>
<accession>X1CM13</accession>
<evidence type="ECO:0008006" key="3">
    <source>
        <dbReference type="Google" id="ProtNLM"/>
    </source>
</evidence>
<proteinExistence type="predicted"/>
<name>X1CM13_9ZZZZ</name>
<organism evidence="2">
    <name type="scientific">marine sediment metagenome</name>
    <dbReference type="NCBI Taxonomy" id="412755"/>
    <lineage>
        <taxon>unclassified sequences</taxon>
        <taxon>metagenomes</taxon>
        <taxon>ecological metagenomes</taxon>
    </lineage>
</organism>
<feature type="region of interest" description="Disordered" evidence="1">
    <location>
        <begin position="1"/>
        <end position="28"/>
    </location>
</feature>
<protein>
    <recommendedName>
        <fullName evidence="3">DUF2914 domain-containing protein</fullName>
    </recommendedName>
</protein>
<evidence type="ECO:0000313" key="2">
    <source>
        <dbReference type="EMBL" id="GAG85266.1"/>
    </source>
</evidence>
<dbReference type="AlphaFoldDB" id="X1CM13"/>
<reference evidence="2" key="1">
    <citation type="journal article" date="2014" name="Front. Microbiol.">
        <title>High frequency of phylogenetically diverse reductive dehalogenase-homologous genes in deep subseafloor sedimentary metagenomes.</title>
        <authorList>
            <person name="Kawai M."/>
            <person name="Futagami T."/>
            <person name="Toyoda A."/>
            <person name="Takaki Y."/>
            <person name="Nishi S."/>
            <person name="Hori S."/>
            <person name="Arai W."/>
            <person name="Tsubouchi T."/>
            <person name="Morono Y."/>
            <person name="Uchiyama I."/>
            <person name="Ito T."/>
            <person name="Fujiyama A."/>
            <person name="Inagaki F."/>
            <person name="Takami H."/>
        </authorList>
    </citation>
    <scope>NUCLEOTIDE SEQUENCE</scope>
    <source>
        <strain evidence="2">Expedition CK06-06</strain>
    </source>
</reference>
<dbReference type="EMBL" id="BART01014134">
    <property type="protein sequence ID" value="GAG85266.1"/>
    <property type="molecule type" value="Genomic_DNA"/>
</dbReference>
<sequence length="58" mass="6430">YYKSGKSETQGLEPKNSDGNGNCTWSWKVGSRTTPGDWKIVIKAEGVGQIETYFTVTE</sequence>
<feature type="non-terminal residue" evidence="2">
    <location>
        <position position="1"/>
    </location>
</feature>
<gene>
    <name evidence="2" type="ORF">S01H4_28428</name>
</gene>
<evidence type="ECO:0000256" key="1">
    <source>
        <dbReference type="SAM" id="MobiDB-lite"/>
    </source>
</evidence>